<evidence type="ECO:0000256" key="5">
    <source>
        <dbReference type="ARBA" id="ARBA00022692"/>
    </source>
</evidence>
<dbReference type="AlphaFoldDB" id="A0A7W7F4Z9"/>
<evidence type="ECO:0000256" key="12">
    <source>
        <dbReference type="RuleBase" id="RU003357"/>
    </source>
</evidence>
<dbReference type="SUPFAM" id="SSF56935">
    <property type="entry name" value="Porins"/>
    <property type="match status" value="1"/>
</dbReference>
<dbReference type="InterPro" id="IPR036942">
    <property type="entry name" value="Beta-barrel_TonB_sf"/>
</dbReference>
<evidence type="ECO:0000256" key="2">
    <source>
        <dbReference type="ARBA" id="ARBA00022448"/>
    </source>
</evidence>
<feature type="chain" id="PRO_5030543910" evidence="13">
    <location>
        <begin position="29"/>
        <end position="846"/>
    </location>
</feature>
<dbReference type="Proteomes" id="UP000566324">
    <property type="component" value="Unassembled WGS sequence"/>
</dbReference>
<dbReference type="Pfam" id="PF07715">
    <property type="entry name" value="Plug"/>
    <property type="match status" value="1"/>
</dbReference>
<feature type="domain" description="TonB-dependent receptor plug" evidence="15">
    <location>
        <begin position="56"/>
        <end position="162"/>
    </location>
</feature>
<evidence type="ECO:0000256" key="10">
    <source>
        <dbReference type="ARBA" id="ARBA00023237"/>
    </source>
</evidence>
<dbReference type="PANTHER" id="PTHR32552:SF81">
    <property type="entry name" value="TONB-DEPENDENT OUTER MEMBRANE RECEPTOR"/>
    <property type="match status" value="1"/>
</dbReference>
<dbReference type="Gene3D" id="2.170.130.10">
    <property type="entry name" value="TonB-dependent receptor, plug domain"/>
    <property type="match status" value="1"/>
</dbReference>
<evidence type="ECO:0000259" key="14">
    <source>
        <dbReference type="Pfam" id="PF00593"/>
    </source>
</evidence>
<comment type="caution">
    <text evidence="16">The sequence shown here is derived from an EMBL/GenBank/DDBJ whole genome shotgun (WGS) entry which is preliminary data.</text>
</comment>
<evidence type="ECO:0000256" key="4">
    <source>
        <dbReference type="ARBA" id="ARBA00022496"/>
    </source>
</evidence>
<dbReference type="Gene3D" id="2.40.170.20">
    <property type="entry name" value="TonB-dependent receptor, beta-barrel domain"/>
    <property type="match status" value="1"/>
</dbReference>
<keyword evidence="6" id="KW-0408">Iron</keyword>
<comment type="subcellular location">
    <subcellularLocation>
        <location evidence="1 11">Cell outer membrane</location>
        <topology evidence="1 11">Multi-pass membrane protein</topology>
    </subcellularLocation>
</comment>
<evidence type="ECO:0000256" key="3">
    <source>
        <dbReference type="ARBA" id="ARBA00022452"/>
    </source>
</evidence>
<dbReference type="CDD" id="cd01347">
    <property type="entry name" value="ligand_gated_channel"/>
    <property type="match status" value="1"/>
</dbReference>
<keyword evidence="13" id="KW-0732">Signal</keyword>
<evidence type="ECO:0000259" key="15">
    <source>
        <dbReference type="Pfam" id="PF07715"/>
    </source>
</evidence>
<evidence type="ECO:0000256" key="13">
    <source>
        <dbReference type="SAM" id="SignalP"/>
    </source>
</evidence>
<feature type="domain" description="TonB-dependent receptor-like beta-barrel" evidence="14">
    <location>
        <begin position="304"/>
        <end position="809"/>
    </location>
</feature>
<keyword evidence="3 11" id="KW-1134">Transmembrane beta strand</keyword>
<evidence type="ECO:0000313" key="16">
    <source>
        <dbReference type="EMBL" id="MBB4630875.1"/>
    </source>
</evidence>
<dbReference type="InterPro" id="IPR000531">
    <property type="entry name" value="Beta-barrel_TonB"/>
</dbReference>
<evidence type="ECO:0000256" key="9">
    <source>
        <dbReference type="ARBA" id="ARBA00023136"/>
    </source>
</evidence>
<feature type="signal peptide" evidence="13">
    <location>
        <begin position="1"/>
        <end position="28"/>
    </location>
</feature>
<accession>A0A7W7F4Z9</accession>
<dbReference type="GO" id="GO:0009279">
    <property type="term" value="C:cell outer membrane"/>
    <property type="evidence" value="ECO:0007669"/>
    <property type="project" value="UniProtKB-SubCell"/>
</dbReference>
<keyword evidence="17" id="KW-1185">Reference proteome</keyword>
<dbReference type="GO" id="GO:0006826">
    <property type="term" value="P:iron ion transport"/>
    <property type="evidence" value="ECO:0007669"/>
    <property type="project" value="UniProtKB-KW"/>
</dbReference>
<keyword evidence="4" id="KW-0410">Iron transport</keyword>
<dbReference type="PROSITE" id="PS52016">
    <property type="entry name" value="TONB_DEPENDENT_REC_3"/>
    <property type="match status" value="1"/>
</dbReference>
<proteinExistence type="inferred from homology"/>
<dbReference type="InterPro" id="IPR012910">
    <property type="entry name" value="Plug_dom"/>
</dbReference>
<dbReference type="InterPro" id="IPR039426">
    <property type="entry name" value="TonB-dep_rcpt-like"/>
</dbReference>
<evidence type="ECO:0000256" key="8">
    <source>
        <dbReference type="ARBA" id="ARBA00023077"/>
    </source>
</evidence>
<dbReference type="Pfam" id="PF00593">
    <property type="entry name" value="TonB_dep_Rec_b-barrel"/>
    <property type="match status" value="1"/>
</dbReference>
<dbReference type="PANTHER" id="PTHR32552">
    <property type="entry name" value="FERRICHROME IRON RECEPTOR-RELATED"/>
    <property type="match status" value="1"/>
</dbReference>
<gene>
    <name evidence="16" type="ORF">GGQ98_000480</name>
</gene>
<evidence type="ECO:0000256" key="1">
    <source>
        <dbReference type="ARBA" id="ARBA00004571"/>
    </source>
</evidence>
<evidence type="ECO:0000256" key="6">
    <source>
        <dbReference type="ARBA" id="ARBA00023004"/>
    </source>
</evidence>
<sequence>MTKFELKLATCLTTTFAIMLADPAVSFAQEQAAAAADDTPFPGEIVVTARRFDERLQDVPAAVSVLTAETIENTGARVAADFVQLTPGVTIVTGNVEAADTQINIRGINGARDAESNVALVVDGVQKSNTSSLNQDQGSVQQIEVLKGPQGALYGRNAAAGAVVITTKKPGAELEGSARLSYGNNNTVDAAALIAGPLSDSVGFVINGDYGRGDGYFRNIFLPTDLNTTLYPGNSTKADSMDNYERWNVNGRLVFTPSDDTEIDLKARYGKVRSGAIAFNAAFQIPALEGADQAFNIDINDHKFIFTPNIDPLNTQETIEASARFTQSLGAVDLIGYVAYSNIKNDFYADGTSGAFGFFADESTCAATSVGAVPVVNQAPFDETYLGGAFVSSQPYSPASCDGTQYQRRNQEDFSAELRLVGETDSLRWQLGGYFLTLDRRTCINLGLDTGQGVVRECYTTDPTNRTESLVDDDFKTKVYAAFGSVDYDVTEAFKVGLALRYDIEDRSTSNNVPTGRLTRWVGNELTGNPNGTALTPANYYLNPGLDPVYNPSGVLADRSQTYKQLQPKITLSYKASPNLSLFANWGIGFKSGGFNNGGSQAVIDNFFNATISSGLSIFDDYRKERSSAFEAGIKGKALDGRLTFDFAGYHTTVKDMQFFEFFVGPFGLLRVVSNIDKVELYGAEGSASFRLIDGWSLFGSFNVTDSKIKRNDARPYTEGNKSPYTADYTLNIGSQIDAPLSDALSLLVRADYRITGKTWFHTVQDNTVPTIFGLAANFKNSQRDPYGIFNLRVGVKADSWAVSAFAENMFNEKYAAEVIPAPEFGGDFLTPGIRRAYGVELSYKF</sequence>
<evidence type="ECO:0000256" key="11">
    <source>
        <dbReference type="PROSITE-ProRule" id="PRU01360"/>
    </source>
</evidence>
<protein>
    <submittedName>
        <fullName evidence="16">Iron complex outermembrane receptor protein</fullName>
    </submittedName>
</protein>
<dbReference type="InterPro" id="IPR037066">
    <property type="entry name" value="Plug_dom_sf"/>
</dbReference>
<comment type="similarity">
    <text evidence="11 12">Belongs to the TonB-dependent receptor family.</text>
</comment>
<evidence type="ECO:0000313" key="17">
    <source>
        <dbReference type="Proteomes" id="UP000566324"/>
    </source>
</evidence>
<keyword evidence="8 12" id="KW-0798">TonB box</keyword>
<keyword evidence="7" id="KW-0406">Ion transport</keyword>
<keyword evidence="10 11" id="KW-0998">Cell outer membrane</keyword>
<dbReference type="EMBL" id="JACHNZ010000003">
    <property type="protein sequence ID" value="MBB4630875.1"/>
    <property type="molecule type" value="Genomic_DNA"/>
</dbReference>
<keyword evidence="9 11" id="KW-0472">Membrane</keyword>
<name>A0A7W7F4Z9_9SPHN</name>
<keyword evidence="2 11" id="KW-0813">Transport</keyword>
<keyword evidence="16" id="KW-0675">Receptor</keyword>
<dbReference type="RefSeq" id="WP_243451638.1">
    <property type="nucleotide sequence ID" value="NZ_JACHNZ010000003.1"/>
</dbReference>
<organism evidence="16 17">
    <name type="scientific">Sphingosinicella soli</name>
    <dbReference type="NCBI Taxonomy" id="333708"/>
    <lineage>
        <taxon>Bacteria</taxon>
        <taxon>Pseudomonadati</taxon>
        <taxon>Pseudomonadota</taxon>
        <taxon>Alphaproteobacteria</taxon>
        <taxon>Sphingomonadales</taxon>
        <taxon>Sphingosinicellaceae</taxon>
        <taxon>Sphingosinicella</taxon>
    </lineage>
</organism>
<evidence type="ECO:0000256" key="7">
    <source>
        <dbReference type="ARBA" id="ARBA00023065"/>
    </source>
</evidence>
<reference evidence="16 17" key="1">
    <citation type="submission" date="2020-08" db="EMBL/GenBank/DDBJ databases">
        <title>Genomic Encyclopedia of Type Strains, Phase IV (KMG-IV): sequencing the most valuable type-strain genomes for metagenomic binning, comparative biology and taxonomic classification.</title>
        <authorList>
            <person name="Goeker M."/>
        </authorList>
    </citation>
    <scope>NUCLEOTIDE SEQUENCE [LARGE SCALE GENOMIC DNA]</scope>
    <source>
        <strain evidence="16 17">DSM 17328</strain>
    </source>
</reference>
<keyword evidence="5 11" id="KW-0812">Transmembrane</keyword>